<dbReference type="EMBL" id="DSOK01000241">
    <property type="protein sequence ID" value="HEN15442.1"/>
    <property type="molecule type" value="Genomic_DNA"/>
</dbReference>
<proteinExistence type="predicted"/>
<evidence type="ECO:0000259" key="1">
    <source>
        <dbReference type="Pfam" id="PF01797"/>
    </source>
</evidence>
<dbReference type="GO" id="GO:0003677">
    <property type="term" value="F:DNA binding"/>
    <property type="evidence" value="ECO:0007669"/>
    <property type="project" value="InterPro"/>
</dbReference>
<dbReference type="InterPro" id="IPR036515">
    <property type="entry name" value="Transposase_17_sf"/>
</dbReference>
<dbReference type="GO" id="GO:0006313">
    <property type="term" value="P:DNA transposition"/>
    <property type="evidence" value="ECO:0007669"/>
    <property type="project" value="InterPro"/>
</dbReference>
<reference evidence="2" key="1">
    <citation type="journal article" date="2020" name="mSystems">
        <title>Genome- and Community-Level Interaction Insights into Carbon Utilization and Element Cycling Functions of Hydrothermarchaeota in Hydrothermal Sediment.</title>
        <authorList>
            <person name="Zhou Z."/>
            <person name="Liu Y."/>
            <person name="Xu W."/>
            <person name="Pan J."/>
            <person name="Luo Z.H."/>
            <person name="Li M."/>
        </authorList>
    </citation>
    <scope>NUCLEOTIDE SEQUENCE [LARGE SCALE GENOMIC DNA]</scope>
    <source>
        <strain evidence="2">SpSt-339</strain>
    </source>
</reference>
<dbReference type="Pfam" id="PF01797">
    <property type="entry name" value="Y1_Tnp"/>
    <property type="match status" value="1"/>
</dbReference>
<protein>
    <recommendedName>
        <fullName evidence="1">Transposase IS200-like domain-containing protein</fullName>
    </recommendedName>
</protein>
<dbReference type="Gene3D" id="3.30.70.1290">
    <property type="entry name" value="Transposase IS200-like"/>
    <property type="match status" value="1"/>
</dbReference>
<gene>
    <name evidence="2" type="ORF">ENQ76_08255</name>
</gene>
<name>A0A7C2JZF3_9PLAN</name>
<dbReference type="InterPro" id="IPR002686">
    <property type="entry name" value="Transposase_17"/>
</dbReference>
<organism evidence="2">
    <name type="scientific">Schlesneria paludicola</name>
    <dbReference type="NCBI Taxonomy" id="360056"/>
    <lineage>
        <taxon>Bacteria</taxon>
        <taxon>Pseudomonadati</taxon>
        <taxon>Planctomycetota</taxon>
        <taxon>Planctomycetia</taxon>
        <taxon>Planctomycetales</taxon>
        <taxon>Planctomycetaceae</taxon>
        <taxon>Schlesneria</taxon>
    </lineage>
</organism>
<feature type="domain" description="Transposase IS200-like" evidence="1">
    <location>
        <begin position="73"/>
        <end position="137"/>
    </location>
</feature>
<dbReference type="AlphaFoldDB" id="A0A7C2JZF3"/>
<accession>A0A7C2JZF3</accession>
<dbReference type="SUPFAM" id="SSF143422">
    <property type="entry name" value="Transposase IS200-like"/>
    <property type="match status" value="1"/>
</dbReference>
<dbReference type="GO" id="GO:0004803">
    <property type="term" value="F:transposase activity"/>
    <property type="evidence" value="ECO:0007669"/>
    <property type="project" value="InterPro"/>
</dbReference>
<sequence length="186" mass="20689">MRGSWGVIMALAYFITFTTYGTWLPGSAKGSVNSDHNVYGEPLLPPDAEREQQARAALTQSCYTMSAAERDIVCQALVTLSEERGWKLLAAHVRSNHVHVVIQAERDPGRVMSDLKARASRDLTRAGYGSAERRRWTRHGSTKHLFREQEVAEKIEYTLNGQGPQMACYPPAPPHSQRAAHEVSGN</sequence>
<evidence type="ECO:0000313" key="2">
    <source>
        <dbReference type="EMBL" id="HEN15442.1"/>
    </source>
</evidence>
<comment type="caution">
    <text evidence="2">The sequence shown here is derived from an EMBL/GenBank/DDBJ whole genome shotgun (WGS) entry which is preliminary data.</text>
</comment>